<evidence type="ECO:0000313" key="2">
    <source>
        <dbReference type="Proteomes" id="UP001234178"/>
    </source>
</evidence>
<sequence length="62" mass="7208">MVSQCIHIEYKSKTHEYNSVFTLNTKVKLIEYKYNSVFTLNTINGAAPSCVTPKFFKYKLII</sequence>
<reference evidence="1 2" key="1">
    <citation type="journal article" date="2023" name="Nucleic Acids Res.">
        <title>The hologenome of Daphnia magna reveals possible DNA methylation and microbiome-mediated evolution of the host genome.</title>
        <authorList>
            <person name="Chaturvedi A."/>
            <person name="Li X."/>
            <person name="Dhandapani V."/>
            <person name="Marshall H."/>
            <person name="Kissane S."/>
            <person name="Cuenca-Cambronero M."/>
            <person name="Asole G."/>
            <person name="Calvet F."/>
            <person name="Ruiz-Romero M."/>
            <person name="Marangio P."/>
            <person name="Guigo R."/>
            <person name="Rago D."/>
            <person name="Mirbahai L."/>
            <person name="Eastwood N."/>
            <person name="Colbourne J.K."/>
            <person name="Zhou J."/>
            <person name="Mallon E."/>
            <person name="Orsini L."/>
        </authorList>
    </citation>
    <scope>NUCLEOTIDE SEQUENCE [LARGE SCALE GENOMIC DNA]</scope>
    <source>
        <strain evidence="1">LRV0_1</strain>
    </source>
</reference>
<comment type="caution">
    <text evidence="1">The sequence shown here is derived from an EMBL/GenBank/DDBJ whole genome shotgun (WGS) entry which is preliminary data.</text>
</comment>
<proteinExistence type="predicted"/>
<gene>
    <name evidence="1" type="ORF">OUZ56_033330</name>
</gene>
<accession>A0ABR0BAN4</accession>
<name>A0ABR0BAN4_9CRUS</name>
<organism evidence="1 2">
    <name type="scientific">Daphnia magna</name>
    <dbReference type="NCBI Taxonomy" id="35525"/>
    <lineage>
        <taxon>Eukaryota</taxon>
        <taxon>Metazoa</taxon>
        <taxon>Ecdysozoa</taxon>
        <taxon>Arthropoda</taxon>
        <taxon>Crustacea</taxon>
        <taxon>Branchiopoda</taxon>
        <taxon>Diplostraca</taxon>
        <taxon>Cladocera</taxon>
        <taxon>Anomopoda</taxon>
        <taxon>Daphniidae</taxon>
        <taxon>Daphnia</taxon>
    </lineage>
</organism>
<evidence type="ECO:0000313" key="1">
    <source>
        <dbReference type="EMBL" id="KAK4045631.1"/>
    </source>
</evidence>
<protein>
    <submittedName>
        <fullName evidence="1">Uncharacterized protein</fullName>
    </submittedName>
</protein>
<dbReference type="EMBL" id="JAOYFB010000047">
    <property type="protein sequence ID" value="KAK4045631.1"/>
    <property type="molecule type" value="Genomic_DNA"/>
</dbReference>
<keyword evidence="2" id="KW-1185">Reference proteome</keyword>
<dbReference type="Proteomes" id="UP001234178">
    <property type="component" value="Unassembled WGS sequence"/>
</dbReference>